<accession>A0A368BTS1</accession>
<dbReference type="Proteomes" id="UP000253307">
    <property type="component" value="Unassembled WGS sequence"/>
</dbReference>
<proteinExistence type="predicted"/>
<dbReference type="InterPro" id="IPR038404">
    <property type="entry name" value="TRAP_DctP_sf"/>
</dbReference>
<dbReference type="Gene3D" id="3.40.190.170">
    <property type="entry name" value="Bacterial extracellular solute-binding protein, family 7"/>
    <property type="match status" value="1"/>
</dbReference>
<feature type="non-terminal residue" evidence="2">
    <location>
        <position position="1"/>
    </location>
</feature>
<evidence type="ECO:0000256" key="1">
    <source>
        <dbReference type="ARBA" id="ARBA00022729"/>
    </source>
</evidence>
<dbReference type="Gene3D" id="3.40.190.10">
    <property type="entry name" value="Periplasmic binding protein-like II"/>
    <property type="match status" value="1"/>
</dbReference>
<sequence>MRFPGFGGEVFKRAGGTPVNIPGGELYTAMQTGTIDAVEWVGPYNDLAFGFQQVAKYYYYPGWHEPGSMLEFMINIDEWNTLPPHLQKIVEVAAKAVNQDLLDEYTASNNRALQELVNTHDVQLRRLPDDVINEFRAISDDILTFSAENDADVKKVYESFKKFMGEVRSFNAIAEDAFVEARNLSEE</sequence>
<name>A0A368BTS1_9GAMM</name>
<evidence type="ECO:0000313" key="3">
    <source>
        <dbReference type="Proteomes" id="UP000253307"/>
    </source>
</evidence>
<organism evidence="2 3">
    <name type="scientific">SAR86 cluster bacterium</name>
    <dbReference type="NCBI Taxonomy" id="2030880"/>
    <lineage>
        <taxon>Bacteria</taxon>
        <taxon>Pseudomonadati</taxon>
        <taxon>Pseudomonadota</taxon>
        <taxon>Gammaproteobacteria</taxon>
        <taxon>SAR86 cluster</taxon>
    </lineage>
</organism>
<reference evidence="2 3" key="1">
    <citation type="journal article" date="2018" name="Microbiome">
        <title>Fine metagenomic profile of the Mediterranean stratified and mixed water columns revealed by assembly and recruitment.</title>
        <authorList>
            <person name="Haro-Moreno J.M."/>
            <person name="Lopez-Perez M."/>
            <person name="De La Torre J.R."/>
            <person name="Picazo A."/>
            <person name="Camacho A."/>
            <person name="Rodriguez-Valera F."/>
        </authorList>
    </citation>
    <scope>NUCLEOTIDE SEQUENCE [LARGE SCALE GENOMIC DNA]</scope>
    <source>
        <strain evidence="2">MED-G82</strain>
    </source>
</reference>
<dbReference type="AlphaFoldDB" id="A0A368BTS1"/>
<protein>
    <submittedName>
        <fullName evidence="2">ABC transporter substrate-binding protein</fullName>
    </submittedName>
</protein>
<dbReference type="PANTHER" id="PTHR33376:SF5">
    <property type="entry name" value="EXTRACYTOPLASMIC SOLUTE RECEPTOR PROTEIN"/>
    <property type="match status" value="1"/>
</dbReference>
<dbReference type="EMBL" id="QOPE01000023">
    <property type="protein sequence ID" value="RCL40651.1"/>
    <property type="molecule type" value="Genomic_DNA"/>
</dbReference>
<dbReference type="Pfam" id="PF03480">
    <property type="entry name" value="DctP"/>
    <property type="match status" value="1"/>
</dbReference>
<dbReference type="NCBIfam" id="NF037995">
    <property type="entry name" value="TRAP_S1"/>
    <property type="match status" value="1"/>
</dbReference>
<keyword evidence="1" id="KW-0732">Signal</keyword>
<comment type="caution">
    <text evidence="2">The sequence shown here is derived from an EMBL/GenBank/DDBJ whole genome shotgun (WGS) entry which is preliminary data.</text>
</comment>
<evidence type="ECO:0000313" key="2">
    <source>
        <dbReference type="EMBL" id="RCL40651.1"/>
    </source>
</evidence>
<gene>
    <name evidence="2" type="ORF">DBW96_03325</name>
</gene>
<dbReference type="GO" id="GO:0055085">
    <property type="term" value="P:transmembrane transport"/>
    <property type="evidence" value="ECO:0007669"/>
    <property type="project" value="InterPro"/>
</dbReference>
<dbReference type="PANTHER" id="PTHR33376">
    <property type="match status" value="1"/>
</dbReference>
<dbReference type="InterPro" id="IPR018389">
    <property type="entry name" value="DctP_fam"/>
</dbReference>